<dbReference type="RefSeq" id="WP_097781169.1">
    <property type="nucleotide sequence ID" value="NZ_NMTS02000102.1"/>
</dbReference>
<dbReference type="AlphaFoldDB" id="A0A2J4JKQ1"/>
<evidence type="ECO:0000313" key="3">
    <source>
        <dbReference type="EMBL" id="PLK28424.1"/>
    </source>
</evidence>
<feature type="region of interest" description="Disordered" evidence="1">
    <location>
        <begin position="242"/>
        <end position="268"/>
    </location>
</feature>
<keyword evidence="2" id="KW-1133">Transmembrane helix</keyword>
<evidence type="ECO:0000256" key="2">
    <source>
        <dbReference type="SAM" id="Phobius"/>
    </source>
</evidence>
<keyword evidence="2" id="KW-0812">Transmembrane</keyword>
<feature type="transmembrane region" description="Helical" evidence="2">
    <location>
        <begin position="101"/>
        <end position="119"/>
    </location>
</feature>
<feature type="compositionally biased region" description="Low complexity" evidence="1">
    <location>
        <begin position="246"/>
        <end position="266"/>
    </location>
</feature>
<sequence>MEYHFTGTGASPDFTFIADAIVDSVGNRIFYSSIKKTKIKVKSNTAVLLITTVVEGVKSEHGYSIRKSDEEALKAAIAEIGLNVAVTKRPKLRIHFKKKTVVVLLVLTFAIGCGTAWRVNNANNEKIRAQKENAVNTIIEIAKSYALEDVSVELRDIEFDGYEWYYADITCSNWGQLKPRQMLNTYQKMDDSVDSADLRVGKKKWVSLGDIYSGGDTYVVYASSNTVKKNSDTIYDDYEHSETHLSVSNRGSSSTSGKTSTSNNKDSYGHTKGDAFAIAEKAVKGKLKSPSTAKFCSVTEATIGCSGNTWVVRGWVDAQNGFGATVRTQFAVTFTFASKDMYSLDSCIVT</sequence>
<dbReference type="EMBL" id="NMTS02000102">
    <property type="protein sequence ID" value="PLK28424.1"/>
    <property type="molecule type" value="Genomic_DNA"/>
</dbReference>
<gene>
    <name evidence="3" type="ORF">CGS50_014305</name>
</gene>
<evidence type="ECO:0000313" key="4">
    <source>
        <dbReference type="Proteomes" id="UP000221015"/>
    </source>
</evidence>
<evidence type="ECO:0000256" key="1">
    <source>
        <dbReference type="SAM" id="MobiDB-lite"/>
    </source>
</evidence>
<comment type="caution">
    <text evidence="3">The sequence shown here is derived from an EMBL/GenBank/DDBJ whole genome shotgun (WGS) entry which is preliminary data.</text>
</comment>
<dbReference type="Proteomes" id="UP000221015">
    <property type="component" value="Unassembled WGS sequence"/>
</dbReference>
<keyword evidence="2" id="KW-0472">Membrane</keyword>
<organism evidence="3 4">
    <name type="scientific">Faecalibacterium prausnitzii</name>
    <dbReference type="NCBI Taxonomy" id="853"/>
    <lineage>
        <taxon>Bacteria</taxon>
        <taxon>Bacillati</taxon>
        <taxon>Bacillota</taxon>
        <taxon>Clostridia</taxon>
        <taxon>Eubacteriales</taxon>
        <taxon>Oscillospiraceae</taxon>
        <taxon>Faecalibacterium</taxon>
    </lineage>
</organism>
<protein>
    <submittedName>
        <fullName evidence="3">Uncharacterized protein</fullName>
    </submittedName>
</protein>
<proteinExistence type="predicted"/>
<name>A0A2J4JKQ1_9FIRM</name>
<reference evidence="3 4" key="1">
    <citation type="journal article" date="2017" name="Front. Microbiol.">
        <title>New Insights into the Diversity of the Genus Faecalibacterium.</title>
        <authorList>
            <person name="Benevides L."/>
            <person name="Burman S."/>
            <person name="Martin R."/>
            <person name="Robert V."/>
            <person name="Thomas M."/>
            <person name="Miquel S."/>
            <person name="Chain F."/>
            <person name="Sokol H."/>
            <person name="Bermudez-Humaran L.G."/>
            <person name="Morrison M."/>
            <person name="Langella P."/>
            <person name="Azevedo V.A."/>
            <person name="Chatel J.M."/>
            <person name="Soares S."/>
        </authorList>
    </citation>
    <scope>NUCLEOTIDE SEQUENCE [LARGE SCALE GENOMIC DNA]</scope>
    <source>
        <strain evidence="3 4">CNCM I 4542</strain>
    </source>
</reference>
<accession>A0A2J4JKQ1</accession>